<reference evidence="7" key="1">
    <citation type="submission" date="2022-11" db="EMBL/GenBank/DDBJ databases">
        <authorList>
            <person name="Petersen C."/>
        </authorList>
    </citation>
    <scope>NUCLEOTIDE SEQUENCE</scope>
    <source>
        <strain evidence="7">IBT 21917</strain>
    </source>
</reference>
<feature type="chain" id="PRO_5040930604" evidence="5">
    <location>
        <begin position="19"/>
        <end position="490"/>
    </location>
</feature>
<name>A0A9W9HZN6_9EURO</name>
<evidence type="ECO:0000256" key="1">
    <source>
        <dbReference type="ARBA" id="ARBA00005466"/>
    </source>
</evidence>
<dbReference type="Proteomes" id="UP001146351">
    <property type="component" value="Unassembled WGS sequence"/>
</dbReference>
<evidence type="ECO:0000256" key="3">
    <source>
        <dbReference type="ARBA" id="ARBA00022827"/>
    </source>
</evidence>
<dbReference type="PROSITE" id="PS51387">
    <property type="entry name" value="FAD_PCMH"/>
    <property type="match status" value="1"/>
</dbReference>
<dbReference type="AlphaFoldDB" id="A0A9W9HZN6"/>
<feature type="domain" description="FAD-binding PCMH-type" evidence="6">
    <location>
        <begin position="62"/>
        <end position="236"/>
    </location>
</feature>
<organism evidence="7 8">
    <name type="scientific">Penicillium capsulatum</name>
    <dbReference type="NCBI Taxonomy" id="69766"/>
    <lineage>
        <taxon>Eukaryota</taxon>
        <taxon>Fungi</taxon>
        <taxon>Dikarya</taxon>
        <taxon>Ascomycota</taxon>
        <taxon>Pezizomycotina</taxon>
        <taxon>Eurotiomycetes</taxon>
        <taxon>Eurotiomycetidae</taxon>
        <taxon>Eurotiales</taxon>
        <taxon>Aspergillaceae</taxon>
        <taxon>Penicillium</taxon>
    </lineage>
</organism>
<dbReference type="Pfam" id="PF01565">
    <property type="entry name" value="FAD_binding_4"/>
    <property type="match status" value="1"/>
</dbReference>
<dbReference type="GO" id="GO:0016491">
    <property type="term" value="F:oxidoreductase activity"/>
    <property type="evidence" value="ECO:0007669"/>
    <property type="project" value="UniProtKB-KW"/>
</dbReference>
<keyword evidence="5" id="KW-0732">Signal</keyword>
<evidence type="ECO:0000313" key="7">
    <source>
        <dbReference type="EMBL" id="KAJ5161214.1"/>
    </source>
</evidence>
<dbReference type="InterPro" id="IPR016166">
    <property type="entry name" value="FAD-bd_PCMH"/>
</dbReference>
<accession>A0A9W9HZN6</accession>
<dbReference type="EMBL" id="JAPQKO010000005">
    <property type="protein sequence ID" value="KAJ5161214.1"/>
    <property type="molecule type" value="Genomic_DNA"/>
</dbReference>
<evidence type="ECO:0000256" key="2">
    <source>
        <dbReference type="ARBA" id="ARBA00022630"/>
    </source>
</evidence>
<dbReference type="InterPro" id="IPR036318">
    <property type="entry name" value="FAD-bd_PCMH-like_sf"/>
</dbReference>
<evidence type="ECO:0000256" key="5">
    <source>
        <dbReference type="SAM" id="SignalP"/>
    </source>
</evidence>
<dbReference type="SUPFAM" id="SSF56176">
    <property type="entry name" value="FAD-binding/transporter-associated domain-like"/>
    <property type="match status" value="1"/>
</dbReference>
<evidence type="ECO:0000259" key="6">
    <source>
        <dbReference type="PROSITE" id="PS51387"/>
    </source>
</evidence>
<sequence>MFFHIASVLFLALALKVAWPLPSLTQHAACVLLSVQLPGAVHYPGSTKFSDSLASYFTKQEQETQPTCIVEPNSPSQVSRFVHTMSQFVMVGGRFAVRSGGHATFSAAANIQNGLVLSLSLLDQVQVQDDRSVVSLGPGARWGDVWQVLDPLGITVAGGRDAGVGVGGYLLGGGLSYLGPTVGWGCDTVLEFEVVLANGEVVTASENSHPDLFLALKGGTNNFGIVTKFTMQTYPLKSLWGGFIVHRPDAAPKQVEALSDFMGAEPYDPHAAMFQSYAFMSGNKFISNSVTYTKPVTNPKVFKDLVDPTTVIHDALRMGNMGSFANETSQMQSYNTQQTWFTTTFAHTPSIYSTVHSIWEDSIPGIANIPGINWCLTVQPAPALGHKNSLGLDSKEKRLAIIIVTVNYNNSADISTVRAAVEQLIASVEAATKAAGVYRPYKYLNYADGSQDVISGYGPASKANLQATSKKYDPHGLFQRGLPGGFKVFT</sequence>
<evidence type="ECO:0000313" key="8">
    <source>
        <dbReference type="Proteomes" id="UP001146351"/>
    </source>
</evidence>
<dbReference type="GO" id="GO:0071949">
    <property type="term" value="F:FAD binding"/>
    <property type="evidence" value="ECO:0007669"/>
    <property type="project" value="InterPro"/>
</dbReference>
<feature type="signal peptide" evidence="5">
    <location>
        <begin position="1"/>
        <end position="18"/>
    </location>
</feature>
<dbReference type="PANTHER" id="PTHR42973">
    <property type="entry name" value="BINDING OXIDOREDUCTASE, PUTATIVE (AFU_ORTHOLOGUE AFUA_1G17690)-RELATED"/>
    <property type="match status" value="1"/>
</dbReference>
<keyword evidence="8" id="KW-1185">Reference proteome</keyword>
<dbReference type="InterPro" id="IPR016169">
    <property type="entry name" value="FAD-bd_PCMH_sub2"/>
</dbReference>
<dbReference type="OrthoDB" id="2151789at2759"/>
<comment type="caution">
    <text evidence="7">The sequence shown here is derived from an EMBL/GenBank/DDBJ whole genome shotgun (WGS) entry which is preliminary data.</text>
</comment>
<evidence type="ECO:0000256" key="4">
    <source>
        <dbReference type="ARBA" id="ARBA00023002"/>
    </source>
</evidence>
<dbReference type="InterPro" id="IPR050416">
    <property type="entry name" value="FAD-linked_Oxidoreductase"/>
</dbReference>
<protein>
    <submittedName>
        <fullName evidence="7">FAD-binding domain-containing protein</fullName>
    </submittedName>
</protein>
<dbReference type="PANTHER" id="PTHR42973:SF22">
    <property type="entry name" value="FAD-BINDING PCMH-TYPE DOMAIN-CONTAINING PROTEIN-RELATED"/>
    <property type="match status" value="1"/>
</dbReference>
<keyword evidence="4" id="KW-0560">Oxidoreductase</keyword>
<dbReference type="InterPro" id="IPR006094">
    <property type="entry name" value="Oxid_FAD_bind_N"/>
</dbReference>
<keyword evidence="2" id="KW-0285">Flavoprotein</keyword>
<gene>
    <name evidence="7" type="ORF">N7492_006606</name>
</gene>
<comment type="similarity">
    <text evidence="1">Belongs to the oxygen-dependent FAD-linked oxidoreductase family.</text>
</comment>
<proteinExistence type="inferred from homology"/>
<reference evidence="7" key="2">
    <citation type="journal article" date="2023" name="IMA Fungus">
        <title>Comparative genomic study of the Penicillium genus elucidates a diverse pangenome and 15 lateral gene transfer events.</title>
        <authorList>
            <person name="Petersen C."/>
            <person name="Sorensen T."/>
            <person name="Nielsen M.R."/>
            <person name="Sondergaard T.E."/>
            <person name="Sorensen J.L."/>
            <person name="Fitzpatrick D.A."/>
            <person name="Frisvad J.C."/>
            <person name="Nielsen K.L."/>
        </authorList>
    </citation>
    <scope>NUCLEOTIDE SEQUENCE</scope>
    <source>
        <strain evidence="7">IBT 21917</strain>
    </source>
</reference>
<dbReference type="Gene3D" id="3.30.465.10">
    <property type="match status" value="1"/>
</dbReference>
<keyword evidence="3" id="KW-0274">FAD</keyword>